<dbReference type="AlphaFoldDB" id="A0A401NT61"/>
<dbReference type="Gene3D" id="2.60.40.10">
    <property type="entry name" value="Immunoglobulins"/>
    <property type="match status" value="3"/>
</dbReference>
<dbReference type="SUPFAM" id="SSF48726">
    <property type="entry name" value="Immunoglobulin"/>
    <property type="match status" value="3"/>
</dbReference>
<keyword evidence="6" id="KW-1185">Reference proteome</keyword>
<keyword evidence="1" id="KW-0732">Signal</keyword>
<dbReference type="GO" id="GO:0007166">
    <property type="term" value="P:cell surface receptor signaling pathway"/>
    <property type="evidence" value="ECO:0007669"/>
    <property type="project" value="TreeGrafter"/>
</dbReference>
<evidence type="ECO:0000256" key="1">
    <source>
        <dbReference type="ARBA" id="ARBA00022729"/>
    </source>
</evidence>
<dbReference type="InterPro" id="IPR036179">
    <property type="entry name" value="Ig-like_dom_sf"/>
</dbReference>
<name>A0A401NT61_SCYTO</name>
<dbReference type="GO" id="GO:0006955">
    <property type="term" value="P:immune response"/>
    <property type="evidence" value="ECO:0007669"/>
    <property type="project" value="TreeGrafter"/>
</dbReference>
<sequence>MDKYPDPGQLLNPTIHGPDRVNINDTETISCNASTETRLIMYSLFRETTLIQAKNVSTPNAANFSVSFHSESDAGAYKCKADSGDVTRAKYSESINIAVLAPVLGVTTNSTPYPPVLKVQSKLSLSCFVKQGSNVTFQWYFDKQQLLPSPSVKINQSSLVIDHVNLNNTGSYECKVSNQFNMKTFRITSNPTQVTVKVPASHPEISATITHMDKEQMFTSFSCVSREGTLPIIYTLYRNGTFVNSYTAQSRREGQLLVPVKYSDKLDNFKCKAVNGFQPKYSNALAIDLAVQMTSDPDPPIPGHPFTLNCSVSYEHKGPYTWHFVHPGKNSTQNTNGNQISVAATDAGRYYCSVNKQISNWIEIPSQDSSLQPVTIAVSIAATVLLILTIGLICYCVANKAHRFNVS</sequence>
<dbReference type="PANTHER" id="PTHR11481:SF60">
    <property type="entry name" value="IG-LIKE DOMAIN-CONTAINING PROTEIN"/>
    <property type="match status" value="1"/>
</dbReference>
<keyword evidence="2" id="KW-1015">Disulfide bond</keyword>
<feature type="transmembrane region" description="Helical" evidence="3">
    <location>
        <begin position="376"/>
        <end position="398"/>
    </location>
</feature>
<dbReference type="InterPro" id="IPR007110">
    <property type="entry name" value="Ig-like_dom"/>
</dbReference>
<feature type="domain" description="Ig-like" evidence="4">
    <location>
        <begin position="102"/>
        <end position="195"/>
    </location>
</feature>
<dbReference type="SMART" id="SM00408">
    <property type="entry name" value="IGc2"/>
    <property type="match status" value="2"/>
</dbReference>
<evidence type="ECO:0000256" key="2">
    <source>
        <dbReference type="ARBA" id="ARBA00023157"/>
    </source>
</evidence>
<comment type="caution">
    <text evidence="5">The sequence shown here is derived from an EMBL/GenBank/DDBJ whole genome shotgun (WGS) entry which is preliminary data.</text>
</comment>
<dbReference type="OrthoDB" id="9947088at2759"/>
<dbReference type="Pfam" id="PF13927">
    <property type="entry name" value="Ig_3"/>
    <property type="match status" value="1"/>
</dbReference>
<dbReference type="PROSITE" id="PS50835">
    <property type="entry name" value="IG_LIKE"/>
    <property type="match status" value="3"/>
</dbReference>
<dbReference type="GO" id="GO:0009897">
    <property type="term" value="C:external side of plasma membrane"/>
    <property type="evidence" value="ECO:0007669"/>
    <property type="project" value="TreeGrafter"/>
</dbReference>
<evidence type="ECO:0000313" key="6">
    <source>
        <dbReference type="Proteomes" id="UP000288216"/>
    </source>
</evidence>
<keyword evidence="3" id="KW-0812">Transmembrane</keyword>
<keyword evidence="3" id="KW-1133">Transmembrane helix</keyword>
<dbReference type="PANTHER" id="PTHR11481">
    <property type="entry name" value="IMMUNOGLOBULIN FC RECEPTOR"/>
    <property type="match status" value="1"/>
</dbReference>
<dbReference type="GO" id="GO:0004888">
    <property type="term" value="F:transmembrane signaling receptor activity"/>
    <property type="evidence" value="ECO:0007669"/>
    <property type="project" value="TreeGrafter"/>
</dbReference>
<dbReference type="CDD" id="cd00096">
    <property type="entry name" value="Ig"/>
    <property type="match status" value="1"/>
</dbReference>
<dbReference type="EMBL" id="BFAA01001346">
    <property type="protein sequence ID" value="GCB64071.1"/>
    <property type="molecule type" value="Genomic_DNA"/>
</dbReference>
<dbReference type="InterPro" id="IPR050488">
    <property type="entry name" value="Ig_Fc_receptor"/>
</dbReference>
<dbReference type="InterPro" id="IPR003598">
    <property type="entry name" value="Ig_sub2"/>
</dbReference>
<dbReference type="SMART" id="SM00409">
    <property type="entry name" value="IG"/>
    <property type="match status" value="3"/>
</dbReference>
<evidence type="ECO:0000259" key="4">
    <source>
        <dbReference type="PROSITE" id="PS50835"/>
    </source>
</evidence>
<dbReference type="InterPro" id="IPR003599">
    <property type="entry name" value="Ig_sub"/>
</dbReference>
<accession>A0A401NT61</accession>
<protein>
    <recommendedName>
        <fullName evidence="4">Ig-like domain-containing protein</fullName>
    </recommendedName>
</protein>
<dbReference type="OMA" id="AGNYYCI"/>
<dbReference type="InterPro" id="IPR013783">
    <property type="entry name" value="Ig-like_fold"/>
</dbReference>
<dbReference type="STRING" id="75743.A0A401NT61"/>
<evidence type="ECO:0000313" key="5">
    <source>
        <dbReference type="EMBL" id="GCB64071.1"/>
    </source>
</evidence>
<feature type="domain" description="Ig-like" evidence="4">
    <location>
        <begin position="7"/>
        <end position="96"/>
    </location>
</feature>
<dbReference type="Proteomes" id="UP000288216">
    <property type="component" value="Unassembled WGS sequence"/>
</dbReference>
<keyword evidence="3" id="KW-0472">Membrane</keyword>
<organism evidence="5 6">
    <name type="scientific">Scyliorhinus torazame</name>
    <name type="common">Cloudy catshark</name>
    <name type="synonym">Catulus torazame</name>
    <dbReference type="NCBI Taxonomy" id="75743"/>
    <lineage>
        <taxon>Eukaryota</taxon>
        <taxon>Metazoa</taxon>
        <taxon>Chordata</taxon>
        <taxon>Craniata</taxon>
        <taxon>Vertebrata</taxon>
        <taxon>Chondrichthyes</taxon>
        <taxon>Elasmobranchii</taxon>
        <taxon>Galeomorphii</taxon>
        <taxon>Galeoidea</taxon>
        <taxon>Carcharhiniformes</taxon>
        <taxon>Scyliorhinidae</taxon>
        <taxon>Scyliorhinus</taxon>
    </lineage>
</organism>
<evidence type="ECO:0000256" key="3">
    <source>
        <dbReference type="SAM" id="Phobius"/>
    </source>
</evidence>
<gene>
    <name evidence="5" type="ORF">scyTo_0004533</name>
</gene>
<feature type="domain" description="Ig-like" evidence="4">
    <location>
        <begin position="279"/>
        <end position="377"/>
    </location>
</feature>
<proteinExistence type="predicted"/>
<reference evidence="5 6" key="1">
    <citation type="journal article" date="2018" name="Nat. Ecol. Evol.">
        <title>Shark genomes provide insights into elasmobranch evolution and the origin of vertebrates.</title>
        <authorList>
            <person name="Hara Y"/>
            <person name="Yamaguchi K"/>
            <person name="Onimaru K"/>
            <person name="Kadota M"/>
            <person name="Koyanagi M"/>
            <person name="Keeley SD"/>
            <person name="Tatsumi K"/>
            <person name="Tanaka K"/>
            <person name="Motone F"/>
            <person name="Kageyama Y"/>
            <person name="Nozu R"/>
            <person name="Adachi N"/>
            <person name="Nishimura O"/>
            <person name="Nakagawa R"/>
            <person name="Tanegashima C"/>
            <person name="Kiyatake I"/>
            <person name="Matsumoto R"/>
            <person name="Murakumo K"/>
            <person name="Nishida K"/>
            <person name="Terakita A"/>
            <person name="Kuratani S"/>
            <person name="Sato K"/>
            <person name="Hyodo S Kuraku.S."/>
        </authorList>
    </citation>
    <scope>NUCLEOTIDE SEQUENCE [LARGE SCALE GENOMIC DNA]</scope>
</reference>